<dbReference type="EMBL" id="JARBDR010000018">
    <property type="protein sequence ID" value="KAJ8322107.1"/>
    <property type="molecule type" value="Genomic_DNA"/>
</dbReference>
<dbReference type="Pfam" id="PF22614">
    <property type="entry name" value="Slo-like_RCK"/>
    <property type="match status" value="1"/>
</dbReference>
<evidence type="ECO:0000256" key="3">
    <source>
        <dbReference type="ARBA" id="ARBA00022538"/>
    </source>
</evidence>
<dbReference type="InterPro" id="IPR047871">
    <property type="entry name" value="K_chnl_Slo-like"/>
</dbReference>
<evidence type="ECO:0000256" key="4">
    <source>
        <dbReference type="ARBA" id="ARBA00022692"/>
    </source>
</evidence>
<keyword evidence="9" id="KW-0472">Membrane</keyword>
<keyword evidence="6" id="KW-0630">Potassium</keyword>
<evidence type="ECO:0000256" key="5">
    <source>
        <dbReference type="ARBA" id="ARBA00022826"/>
    </source>
</evidence>
<keyword evidence="7" id="KW-1133">Transmembrane helix</keyword>
<evidence type="ECO:0000256" key="1">
    <source>
        <dbReference type="ARBA" id="ARBA00004141"/>
    </source>
</evidence>
<accession>A0ABQ9G1D5</accession>
<dbReference type="InterPro" id="IPR003148">
    <property type="entry name" value="RCK_N"/>
</dbReference>
<keyword evidence="13" id="KW-1185">Reference proteome</keyword>
<keyword evidence="10" id="KW-0407">Ion channel</keyword>
<keyword evidence="3" id="KW-0633">Potassium transport</keyword>
<organism evidence="12 13">
    <name type="scientific">Tegillarca granosa</name>
    <name type="common">Malaysian cockle</name>
    <name type="synonym">Anadara granosa</name>
    <dbReference type="NCBI Taxonomy" id="220873"/>
    <lineage>
        <taxon>Eukaryota</taxon>
        <taxon>Metazoa</taxon>
        <taxon>Spiralia</taxon>
        <taxon>Lophotrochozoa</taxon>
        <taxon>Mollusca</taxon>
        <taxon>Bivalvia</taxon>
        <taxon>Autobranchia</taxon>
        <taxon>Pteriomorphia</taxon>
        <taxon>Arcoida</taxon>
        <taxon>Arcoidea</taxon>
        <taxon>Arcidae</taxon>
        <taxon>Tegillarca</taxon>
    </lineage>
</organism>
<evidence type="ECO:0000256" key="6">
    <source>
        <dbReference type="ARBA" id="ARBA00022958"/>
    </source>
</evidence>
<evidence type="ECO:0000256" key="10">
    <source>
        <dbReference type="ARBA" id="ARBA00023303"/>
    </source>
</evidence>
<evidence type="ECO:0000256" key="9">
    <source>
        <dbReference type="ARBA" id="ARBA00023136"/>
    </source>
</evidence>
<dbReference type="PANTHER" id="PTHR10027:SF10">
    <property type="entry name" value="SLOWPOKE 2, ISOFORM D"/>
    <property type="match status" value="1"/>
</dbReference>
<feature type="domain" description="RCK N-terminal" evidence="11">
    <location>
        <begin position="34"/>
        <end position="170"/>
    </location>
</feature>
<evidence type="ECO:0000256" key="2">
    <source>
        <dbReference type="ARBA" id="ARBA00022448"/>
    </source>
</evidence>
<comment type="subcellular location">
    <subcellularLocation>
        <location evidence="1">Membrane</location>
        <topology evidence="1">Multi-pass membrane protein</topology>
    </subcellularLocation>
</comment>
<comment type="caution">
    <text evidence="12">The sequence shown here is derived from an EMBL/GenBank/DDBJ whole genome shotgun (WGS) entry which is preliminary data.</text>
</comment>
<dbReference type="Proteomes" id="UP001217089">
    <property type="component" value="Unassembled WGS sequence"/>
</dbReference>
<dbReference type="PROSITE" id="PS51201">
    <property type="entry name" value="RCK_N"/>
    <property type="match status" value="1"/>
</dbReference>
<dbReference type="Gene3D" id="3.40.50.720">
    <property type="entry name" value="NAD(P)-binding Rossmann-like Domain"/>
    <property type="match status" value="1"/>
</dbReference>
<keyword evidence="5" id="KW-0631">Potassium channel</keyword>
<evidence type="ECO:0000259" key="11">
    <source>
        <dbReference type="PROSITE" id="PS51201"/>
    </source>
</evidence>
<gene>
    <name evidence="12" type="ORF">KUTeg_000578</name>
</gene>
<evidence type="ECO:0000313" key="12">
    <source>
        <dbReference type="EMBL" id="KAJ8322107.1"/>
    </source>
</evidence>
<dbReference type="PANTHER" id="PTHR10027">
    <property type="entry name" value="CALCIUM-ACTIVATED POTASSIUM CHANNEL ALPHA CHAIN"/>
    <property type="match status" value="1"/>
</dbReference>
<keyword evidence="8" id="KW-0406">Ion transport</keyword>
<keyword evidence="4" id="KW-0812">Transmembrane</keyword>
<evidence type="ECO:0000313" key="13">
    <source>
        <dbReference type="Proteomes" id="UP001217089"/>
    </source>
</evidence>
<sequence length="270" mass="31303">MKFKSKPKIEGITSTWKERKRSGGEYSKRHASGRRHVVVCSSNLMSETMMDFLMEFYAHPKLEEHIVVILSSEEKDDSLQMILKDPKWAHRVIYMRGSALKDIDLHRCRLNEADACFILAPSKCTNKDEEDQHTVLRSWAVKDFASNCRQYIQLFKTEYKIHVKFAEHVVCEDEFKFGVCLVAVLDVTREEPKLLLNPGADHILNGTDYCFYIAEYKEEYSKISQAVAEQKPNLNHKSTAKNIAAYCKSTRGKERCDIKIRLYNSSQCIF</sequence>
<protein>
    <recommendedName>
        <fullName evidence="11">RCK N-terminal domain-containing protein</fullName>
    </recommendedName>
</protein>
<reference evidence="12 13" key="1">
    <citation type="submission" date="2022-12" db="EMBL/GenBank/DDBJ databases">
        <title>Chromosome-level genome of Tegillarca granosa.</title>
        <authorList>
            <person name="Kim J."/>
        </authorList>
    </citation>
    <scope>NUCLEOTIDE SEQUENCE [LARGE SCALE GENOMIC DNA]</scope>
    <source>
        <strain evidence="12">Teg-2019</strain>
        <tissue evidence="12">Adductor muscle</tissue>
    </source>
</reference>
<keyword evidence="2" id="KW-0813">Transport</keyword>
<evidence type="ECO:0000256" key="7">
    <source>
        <dbReference type="ARBA" id="ARBA00022989"/>
    </source>
</evidence>
<evidence type="ECO:0000256" key="8">
    <source>
        <dbReference type="ARBA" id="ARBA00023065"/>
    </source>
</evidence>
<name>A0ABQ9G1D5_TEGGR</name>
<proteinExistence type="predicted"/>